<reference evidence="4 5" key="1">
    <citation type="submission" date="2019-03" db="EMBL/GenBank/DDBJ databases">
        <title>Genomics of glacier-inhabiting Cryobacterium strains.</title>
        <authorList>
            <person name="Liu Q."/>
            <person name="Xin Y.-H."/>
        </authorList>
    </citation>
    <scope>NUCLEOTIDE SEQUENCE [LARGE SCALE GENOMIC DNA]</scope>
    <source>
        <strain evidence="4 5">TMT1-1</strain>
    </source>
</reference>
<dbReference type="EMBL" id="SOGT01000005">
    <property type="protein sequence ID" value="TFD27694.1"/>
    <property type="molecule type" value="Genomic_DNA"/>
</dbReference>
<evidence type="ECO:0000313" key="5">
    <source>
        <dbReference type="Proteomes" id="UP000298424"/>
    </source>
</evidence>
<evidence type="ECO:0000256" key="3">
    <source>
        <dbReference type="ARBA" id="ARBA00022905"/>
    </source>
</evidence>
<dbReference type="InterPro" id="IPR022479">
    <property type="entry name" value="PqqD_bac"/>
</dbReference>
<dbReference type="OrthoDB" id="7995890at2"/>
<dbReference type="Proteomes" id="UP000298424">
    <property type="component" value="Unassembled WGS sequence"/>
</dbReference>
<accession>A0A4R8ZIZ1</accession>
<comment type="pathway">
    <text evidence="1">Cofactor biosynthesis; pyrroloquinoline quinone biosynthesis.</text>
</comment>
<protein>
    <submittedName>
        <fullName evidence="4">Pyrroloquinoline quinone biosynthesis peptide chaperone PqqD</fullName>
    </submittedName>
</protein>
<evidence type="ECO:0000313" key="4">
    <source>
        <dbReference type="EMBL" id="TFD27694.1"/>
    </source>
</evidence>
<comment type="caution">
    <text evidence="4">The sequence shown here is derived from an EMBL/GenBank/DDBJ whole genome shotgun (WGS) entry which is preliminary data.</text>
</comment>
<dbReference type="GO" id="GO:0018189">
    <property type="term" value="P:pyrroloquinoline quinone biosynthetic process"/>
    <property type="evidence" value="ECO:0007669"/>
    <property type="project" value="UniProtKB-UniPathway"/>
</dbReference>
<evidence type="ECO:0000256" key="2">
    <source>
        <dbReference type="ARBA" id="ARBA00011741"/>
    </source>
</evidence>
<evidence type="ECO:0000256" key="1">
    <source>
        <dbReference type="ARBA" id="ARBA00004886"/>
    </source>
</evidence>
<comment type="subunit">
    <text evidence="2">Monomer. Interacts with PqqE.</text>
</comment>
<dbReference type="Pfam" id="PF05402">
    <property type="entry name" value="PqqD"/>
    <property type="match status" value="1"/>
</dbReference>
<proteinExistence type="predicted"/>
<keyword evidence="3" id="KW-0884">PQQ biosynthesis</keyword>
<keyword evidence="5" id="KW-1185">Reference proteome</keyword>
<dbReference type="UniPathway" id="UPA00539"/>
<dbReference type="InterPro" id="IPR041881">
    <property type="entry name" value="PqqD_sf"/>
</dbReference>
<dbReference type="Gene3D" id="1.10.10.1150">
    <property type="entry name" value="Coenzyme PQQ synthesis protein D (PqqD)"/>
    <property type="match status" value="1"/>
</dbReference>
<dbReference type="AlphaFoldDB" id="A0A4R8ZIZ1"/>
<dbReference type="NCBIfam" id="TIGR03859">
    <property type="entry name" value="PQQ_PqqD"/>
    <property type="match status" value="1"/>
</dbReference>
<dbReference type="GO" id="GO:0048038">
    <property type="term" value="F:quinone binding"/>
    <property type="evidence" value="ECO:0007669"/>
    <property type="project" value="InterPro"/>
</dbReference>
<sequence>MELTDEDARPRLAPHVRLTYSAARKEYALLSPETIWVINATGAAIVELCDAQRTIAEISAELRDRYDQVAESDVRSFVANLVTKHGMEVNHGKALRTAR</sequence>
<name>A0A4R8ZIZ1_9MICO</name>
<organism evidence="4 5">
    <name type="scientific">Cryobacterium lyxosi</name>
    <dbReference type="NCBI Taxonomy" id="1259228"/>
    <lineage>
        <taxon>Bacteria</taxon>
        <taxon>Bacillati</taxon>
        <taxon>Actinomycetota</taxon>
        <taxon>Actinomycetes</taxon>
        <taxon>Micrococcales</taxon>
        <taxon>Microbacteriaceae</taxon>
        <taxon>Cryobacterium</taxon>
    </lineage>
</organism>
<gene>
    <name evidence="4" type="primary">pqqD</name>
    <name evidence="4" type="ORF">E3T27_04280</name>
</gene>
<dbReference type="RefSeq" id="WP_104196084.1">
    <property type="nucleotide sequence ID" value="NZ_SOGT01000005.1"/>
</dbReference>
<dbReference type="InterPro" id="IPR008792">
    <property type="entry name" value="PQQD"/>
</dbReference>